<name>A0A7W5AYB1_9BACL</name>
<dbReference type="PROSITE" id="PS51257">
    <property type="entry name" value="PROKAR_LIPOPROTEIN"/>
    <property type="match status" value="1"/>
</dbReference>
<feature type="chain" id="PRO_5038950019" description="Lipoprotein" evidence="1">
    <location>
        <begin position="22"/>
        <end position="146"/>
    </location>
</feature>
<comment type="caution">
    <text evidence="2">The sequence shown here is derived from an EMBL/GenBank/DDBJ whole genome shotgun (WGS) entry which is preliminary data.</text>
</comment>
<evidence type="ECO:0000256" key="1">
    <source>
        <dbReference type="SAM" id="SignalP"/>
    </source>
</evidence>
<sequence length="146" mass="15976">MNRLIRLGCLALSVIVLGACSADRITAEDVQHALERQGLEATQIDVAVAEGGEDGDSLQLSGVHPEAFELALPTADMAKPEYVFVYEYETDIARQTAGRSQDLASLRMADLYPNLRQKGNIVVIYWSANKEIPLLDAKFAKAIDKL</sequence>
<accession>A0A7W5AYB1</accession>
<dbReference type="RefSeq" id="WP_183600901.1">
    <property type="nucleotide sequence ID" value="NZ_JACHXK010000006.1"/>
</dbReference>
<feature type="signal peptide" evidence="1">
    <location>
        <begin position="1"/>
        <end position="21"/>
    </location>
</feature>
<evidence type="ECO:0000313" key="3">
    <source>
        <dbReference type="Proteomes" id="UP000570361"/>
    </source>
</evidence>
<keyword evidence="1" id="KW-0732">Signal</keyword>
<keyword evidence="3" id="KW-1185">Reference proteome</keyword>
<dbReference type="Proteomes" id="UP000570361">
    <property type="component" value="Unassembled WGS sequence"/>
</dbReference>
<reference evidence="2 3" key="1">
    <citation type="submission" date="2020-08" db="EMBL/GenBank/DDBJ databases">
        <title>Genomic Encyclopedia of Type Strains, Phase III (KMG-III): the genomes of soil and plant-associated and newly described type strains.</title>
        <authorList>
            <person name="Whitman W."/>
        </authorList>
    </citation>
    <scope>NUCLEOTIDE SEQUENCE [LARGE SCALE GENOMIC DNA]</scope>
    <source>
        <strain evidence="2 3">CECT 5862</strain>
    </source>
</reference>
<evidence type="ECO:0008006" key="4">
    <source>
        <dbReference type="Google" id="ProtNLM"/>
    </source>
</evidence>
<organism evidence="2 3">
    <name type="scientific">Paenibacillus phyllosphaerae</name>
    <dbReference type="NCBI Taxonomy" id="274593"/>
    <lineage>
        <taxon>Bacteria</taxon>
        <taxon>Bacillati</taxon>
        <taxon>Bacillota</taxon>
        <taxon>Bacilli</taxon>
        <taxon>Bacillales</taxon>
        <taxon>Paenibacillaceae</taxon>
        <taxon>Paenibacillus</taxon>
    </lineage>
</organism>
<gene>
    <name evidence="2" type="ORF">FHS18_003071</name>
</gene>
<dbReference type="EMBL" id="JACHXK010000006">
    <property type="protein sequence ID" value="MBB3111003.1"/>
    <property type="molecule type" value="Genomic_DNA"/>
</dbReference>
<dbReference type="AlphaFoldDB" id="A0A7W5AYB1"/>
<proteinExistence type="predicted"/>
<evidence type="ECO:0000313" key="2">
    <source>
        <dbReference type="EMBL" id="MBB3111003.1"/>
    </source>
</evidence>
<protein>
    <recommendedName>
        <fullName evidence="4">Lipoprotein</fullName>
    </recommendedName>
</protein>